<evidence type="ECO:0000313" key="1">
    <source>
        <dbReference type="EMBL" id="MBY4892510.1"/>
    </source>
</evidence>
<gene>
    <name evidence="1" type="ORF">KUL25_07010</name>
    <name evidence="2" type="ORF">KUL25_07015</name>
</gene>
<dbReference type="Gene3D" id="2.60.40.780">
    <property type="entry name" value="von Hippel-Lindau disease tumour suppressor, beta domain"/>
    <property type="match status" value="1"/>
</dbReference>
<dbReference type="SUPFAM" id="SSF49468">
    <property type="entry name" value="VHL"/>
    <property type="match status" value="1"/>
</dbReference>
<dbReference type="Proteomes" id="UP000693972">
    <property type="component" value="Unassembled WGS sequence"/>
</dbReference>
<evidence type="ECO:0000313" key="3">
    <source>
        <dbReference type="Proteomes" id="UP000693972"/>
    </source>
</evidence>
<proteinExistence type="predicted"/>
<dbReference type="InterPro" id="IPR037140">
    <property type="entry name" value="VHL_beta_dom_sf"/>
</dbReference>
<accession>A0A975YH87</accession>
<reference evidence="2 3" key="1">
    <citation type="submission" date="2021-07" db="EMBL/GenBank/DDBJ databases">
        <title>Karlodiniumbacter phycospheric gen. nov., sp. nov., a phycosphere bacterium isolated from karlodinium veneficum.</title>
        <authorList>
            <person name="Peng Y."/>
            <person name="Jiang L."/>
            <person name="Lee J."/>
        </authorList>
    </citation>
    <scope>NUCLEOTIDE SEQUENCE</scope>
    <source>
        <strain evidence="2 3">N5</strain>
    </source>
</reference>
<dbReference type="InterPro" id="IPR036208">
    <property type="entry name" value="VHL_sf"/>
</dbReference>
<dbReference type="EMBL" id="JAIMBW010000001">
    <property type="protein sequence ID" value="MBY4892510.1"/>
    <property type="molecule type" value="Genomic_DNA"/>
</dbReference>
<organism evidence="2">
    <name type="scientific">Gymnodinialimonas phycosphaerae</name>
    <dbReference type="NCBI Taxonomy" id="2841589"/>
    <lineage>
        <taxon>Bacteria</taxon>
        <taxon>Pseudomonadati</taxon>
        <taxon>Pseudomonadota</taxon>
        <taxon>Alphaproteobacteria</taxon>
        <taxon>Rhodobacterales</taxon>
        <taxon>Paracoccaceae</taxon>
        <taxon>Gymnodinialimonas</taxon>
    </lineage>
</organism>
<dbReference type="EMBL" id="CP078073">
    <property type="protein sequence ID" value="QXL89257.1"/>
    <property type="molecule type" value="Genomic_DNA"/>
</dbReference>
<dbReference type="AlphaFoldDB" id="A0A975YH87"/>
<protein>
    <submittedName>
        <fullName evidence="2">Uncharacterized protein</fullName>
    </submittedName>
</protein>
<evidence type="ECO:0000313" key="2">
    <source>
        <dbReference type="EMBL" id="QXL89257.1"/>
    </source>
</evidence>
<dbReference type="RefSeq" id="WP_257892298.1">
    <property type="nucleotide sequence ID" value="NZ_JAIMBW010000001.1"/>
</dbReference>
<name>A0A975YH87_9RHOB</name>
<sequence>MPLAAQDGEAFIWHYSAVFPIDPAAAELNLVATQPGDLSDGALPGGLIWARCAPGNAAGNVVLRMEAYPSSGIAFDAYDVRMSDVPVGNELIVASTIVNRAPGQPTGGREMIVDADGPEMALLANSALFYYGITGFEDFYYPFDLTGNQDYVGRFISDCATVSGGALVIPTLPLPGQAAGALVPDLGPEISGHVWSRFSQVSDNVFETQLRVIYGVPETDDVAIMGQCFIGAQGPLVALQIAADITGLAENDLATLRIRNGAGQQIDVDGSVIGTAIEFGVSGIELVLEMSDPAWLVIAGDPTVHFERVGGAGGFTLTGNGPSTLGPFLTDCDQIDRLTPESGLSPSAPIGAQEGYLACDSFGRVGSRETGQPTVVTFRNETGLFRALLWIDPNGVPVDQGGLNPGEALSFTTDPGHIWMATDGPGNCQEMIQPVVGQTIYSLTVQ</sequence>
<keyword evidence="3" id="KW-1185">Reference proteome</keyword>